<accession>A0A399RPW9</accession>
<organism evidence="1 2">
    <name type="scientific">Henriciella algicola</name>
    <dbReference type="NCBI Taxonomy" id="1608422"/>
    <lineage>
        <taxon>Bacteria</taxon>
        <taxon>Pseudomonadati</taxon>
        <taxon>Pseudomonadota</taxon>
        <taxon>Alphaproteobacteria</taxon>
        <taxon>Hyphomonadales</taxon>
        <taxon>Hyphomonadaceae</taxon>
        <taxon>Henriciella</taxon>
    </lineage>
</organism>
<evidence type="ECO:0000313" key="2">
    <source>
        <dbReference type="Proteomes" id="UP000265845"/>
    </source>
</evidence>
<keyword evidence="2" id="KW-1185">Reference proteome</keyword>
<gene>
    <name evidence="1" type="ORF">D1222_05200</name>
</gene>
<protein>
    <submittedName>
        <fullName evidence="1">Uncharacterized protein</fullName>
    </submittedName>
</protein>
<evidence type="ECO:0000313" key="1">
    <source>
        <dbReference type="EMBL" id="RIJ32254.1"/>
    </source>
</evidence>
<dbReference type="Proteomes" id="UP000265845">
    <property type="component" value="Unassembled WGS sequence"/>
</dbReference>
<comment type="caution">
    <text evidence="1">The sequence shown here is derived from an EMBL/GenBank/DDBJ whole genome shotgun (WGS) entry which is preliminary data.</text>
</comment>
<dbReference type="AlphaFoldDB" id="A0A399RPW9"/>
<name>A0A399RPW9_9PROT</name>
<proteinExistence type="predicted"/>
<sequence length="18" mass="1835">MAKALQRGAAHIGCASCF</sequence>
<reference evidence="1 2" key="1">
    <citation type="submission" date="2018-08" db="EMBL/GenBank/DDBJ databases">
        <title>Henriciella mobilis sp. nov., isolated from seawater.</title>
        <authorList>
            <person name="Cheng H."/>
            <person name="Wu Y.-H."/>
            <person name="Xu X.-W."/>
            <person name="Guo L.-L."/>
        </authorList>
    </citation>
    <scope>NUCLEOTIDE SEQUENCE [LARGE SCALE GENOMIC DNA]</scope>
    <source>
        <strain evidence="1 2">CCUG67844</strain>
    </source>
</reference>
<dbReference type="NCBIfam" id="TIGR01053">
    <property type="entry name" value="LSD1"/>
    <property type="match status" value="1"/>
</dbReference>
<dbReference type="EMBL" id="QWGA01000003">
    <property type="protein sequence ID" value="RIJ32254.1"/>
    <property type="molecule type" value="Genomic_DNA"/>
</dbReference>